<feature type="domain" description="HD-GYP" evidence="1">
    <location>
        <begin position="21"/>
        <end position="218"/>
    </location>
</feature>
<dbReference type="SUPFAM" id="SSF109604">
    <property type="entry name" value="HD-domain/PDEase-like"/>
    <property type="match status" value="1"/>
</dbReference>
<dbReference type="RefSeq" id="WP_185763320.1">
    <property type="nucleotide sequence ID" value="NZ_RIBP01000001.1"/>
</dbReference>
<dbReference type="InterPro" id="IPR052020">
    <property type="entry name" value="Cyclic_di-GMP/3'3'-cGAMP_PDE"/>
</dbReference>
<sequence>MGINNYAYEQNSVHDWIITYKRNSEKQLIDYLTEVCEIQDSDIMEHLTNVQELTRLLTEAYNNKNNRMLDDNFLESIIQLSILHDIGKSRIPEKIVNKPGRLNEFERKIIEMHPLLGVAILKEKTANIHYSSLDLNVAERIILYHHEKWDGTGYPYKIKGNDIPLEARIVAIVDVYDALTAERPYKRAWSNREARQYILEQRGKHFDPNLVDLLLEII</sequence>
<dbReference type="Gene3D" id="1.10.3210.10">
    <property type="entry name" value="Hypothetical protein af1432"/>
    <property type="match status" value="1"/>
</dbReference>
<dbReference type="PROSITE" id="PS51832">
    <property type="entry name" value="HD_GYP"/>
    <property type="match status" value="1"/>
</dbReference>
<dbReference type="InterPro" id="IPR037522">
    <property type="entry name" value="HD_GYP_dom"/>
</dbReference>
<organism evidence="2 3">
    <name type="scientific">Niallia circulans</name>
    <name type="common">Bacillus circulans</name>
    <dbReference type="NCBI Taxonomy" id="1397"/>
    <lineage>
        <taxon>Bacteria</taxon>
        <taxon>Bacillati</taxon>
        <taxon>Bacillota</taxon>
        <taxon>Bacilli</taxon>
        <taxon>Bacillales</taxon>
        <taxon>Bacillaceae</taxon>
        <taxon>Niallia</taxon>
    </lineage>
</organism>
<evidence type="ECO:0000313" key="2">
    <source>
        <dbReference type="EMBL" id="TRZ39897.1"/>
    </source>
</evidence>
<comment type="caution">
    <text evidence="2">The sequence shown here is derived from an EMBL/GenBank/DDBJ whole genome shotgun (WGS) entry which is preliminary data.</text>
</comment>
<dbReference type="AlphaFoldDB" id="A0A553SSD2"/>
<dbReference type="Proteomes" id="UP000319837">
    <property type="component" value="Unassembled WGS sequence"/>
</dbReference>
<protein>
    <submittedName>
        <fullName evidence="2">HD domain-containing protein</fullName>
    </submittedName>
</protein>
<reference evidence="3" key="1">
    <citation type="submission" date="2018-10" db="EMBL/GenBank/DDBJ databases">
        <title>FDA dAtabase for Regulatory Grade micrObial Sequences (FDA-ARGOS): Supporting development and validation of Infectious Disease Dx tests.</title>
        <authorList>
            <person name="Minogue T."/>
            <person name="Wolcott M."/>
            <person name="Wasieloski L."/>
            <person name="Aguilar W."/>
            <person name="Moore D."/>
            <person name="Tallon L."/>
            <person name="Sadzewicz L."/>
            <person name="Sengamalay N."/>
            <person name="Ott S."/>
            <person name="Godinez A."/>
            <person name="Nagaraj S."/>
            <person name="Vavikolanu K."/>
            <person name="Vyas G."/>
            <person name="Nadendla S."/>
            <person name="George J."/>
            <person name="Sichtig H."/>
        </authorList>
    </citation>
    <scope>NUCLEOTIDE SEQUENCE [LARGE SCALE GENOMIC DNA]</scope>
    <source>
        <strain evidence="3">FDAARGOS_343</strain>
    </source>
</reference>
<gene>
    <name evidence="2" type="ORF">CEQ21_02830</name>
</gene>
<accession>A0A553SSD2</accession>
<dbReference type="Pfam" id="PF13487">
    <property type="entry name" value="HD_5"/>
    <property type="match status" value="1"/>
</dbReference>
<dbReference type="SMART" id="SM00471">
    <property type="entry name" value="HDc"/>
    <property type="match status" value="1"/>
</dbReference>
<dbReference type="InterPro" id="IPR003607">
    <property type="entry name" value="HD/PDEase_dom"/>
</dbReference>
<evidence type="ECO:0000313" key="3">
    <source>
        <dbReference type="Proteomes" id="UP000319837"/>
    </source>
</evidence>
<dbReference type="CDD" id="cd00077">
    <property type="entry name" value="HDc"/>
    <property type="match status" value="1"/>
</dbReference>
<name>A0A553SSD2_NIACI</name>
<evidence type="ECO:0000259" key="1">
    <source>
        <dbReference type="PROSITE" id="PS51832"/>
    </source>
</evidence>
<proteinExistence type="predicted"/>
<dbReference type="EMBL" id="RIBP01000001">
    <property type="protein sequence ID" value="TRZ39897.1"/>
    <property type="molecule type" value="Genomic_DNA"/>
</dbReference>
<dbReference type="PANTHER" id="PTHR45228">
    <property type="entry name" value="CYCLIC DI-GMP PHOSPHODIESTERASE TM_0186-RELATED"/>
    <property type="match status" value="1"/>
</dbReference>